<keyword evidence="13" id="KW-1185">Reference proteome</keyword>
<dbReference type="InterPro" id="IPR050571">
    <property type="entry name" value="Class-IV_PLP-Dep_Aminotrnsfr"/>
</dbReference>
<comment type="cofactor">
    <cofactor evidence="1 11">
        <name>pyridoxal 5'-phosphate</name>
        <dbReference type="ChEBI" id="CHEBI:597326"/>
    </cofactor>
</comment>
<evidence type="ECO:0000256" key="4">
    <source>
        <dbReference type="ARBA" id="ARBA00022898"/>
    </source>
</evidence>
<dbReference type="InterPro" id="IPR043131">
    <property type="entry name" value="BCAT-like_N"/>
</dbReference>
<evidence type="ECO:0000256" key="9">
    <source>
        <dbReference type="ARBA" id="ARBA00049529"/>
    </source>
</evidence>
<evidence type="ECO:0000313" key="12">
    <source>
        <dbReference type="EMBL" id="GAA1954566.1"/>
    </source>
</evidence>
<dbReference type="GO" id="GO:0016829">
    <property type="term" value="F:lyase activity"/>
    <property type="evidence" value="ECO:0007669"/>
    <property type="project" value="UniProtKB-KW"/>
</dbReference>
<name>A0ABN2QLE5_9ACTN</name>
<dbReference type="PANTHER" id="PTHR42743">
    <property type="entry name" value="AMINO-ACID AMINOTRANSFERASE"/>
    <property type="match status" value="1"/>
</dbReference>
<evidence type="ECO:0000256" key="2">
    <source>
        <dbReference type="ARBA" id="ARBA00009320"/>
    </source>
</evidence>
<dbReference type="InterPro" id="IPR018300">
    <property type="entry name" value="Aminotrans_IV_CS"/>
</dbReference>
<dbReference type="SUPFAM" id="SSF56752">
    <property type="entry name" value="D-aminoacid aminotransferase-like PLP-dependent enzymes"/>
    <property type="match status" value="1"/>
</dbReference>
<dbReference type="PANTHER" id="PTHR42743:SF11">
    <property type="entry name" value="AMINODEOXYCHORISMATE LYASE"/>
    <property type="match status" value="1"/>
</dbReference>
<evidence type="ECO:0000256" key="1">
    <source>
        <dbReference type="ARBA" id="ARBA00001933"/>
    </source>
</evidence>
<sequence length="278" mass="29216">MSTDKVWVGTGLVDAGVPHLSVFDHGFTVGDGVFEAVKAIGGRPFALTRHLQRLARSAAGLGLPTVDVDAVRHAVTETLLANDVPPLARIRITYTAGVAPLGSERGDHGPTLVVAVGATRPHADSTAIATVPWPRNERGALAGIKSTSYAENAKALERALRAGASEAVFADTTGRLCEGTGSNVFVVRDGRVLTPTLDTGCLAGVTRALVLQWVPGAEETDLPLEVLQDSDEIFLTSTLRDVQGVHRVDDRELPAPGPVTKDVMAVFAERSAAEHDPL</sequence>
<dbReference type="EMBL" id="BAAAQM010000003">
    <property type="protein sequence ID" value="GAA1954566.1"/>
    <property type="molecule type" value="Genomic_DNA"/>
</dbReference>
<comment type="pathway">
    <text evidence="7">Cofactor biosynthesis; tetrahydrofolate biosynthesis; 4-aminobenzoate from chorismate: step 2/2.</text>
</comment>
<evidence type="ECO:0000256" key="6">
    <source>
        <dbReference type="ARBA" id="ARBA00023239"/>
    </source>
</evidence>
<keyword evidence="4 11" id="KW-0663">Pyridoxal phosphate</keyword>
<evidence type="ECO:0000256" key="5">
    <source>
        <dbReference type="ARBA" id="ARBA00022909"/>
    </source>
</evidence>
<comment type="caution">
    <text evidence="12">The sequence shown here is derived from an EMBL/GenBank/DDBJ whole genome shotgun (WGS) entry which is preliminary data.</text>
</comment>
<dbReference type="Pfam" id="PF01063">
    <property type="entry name" value="Aminotran_4"/>
    <property type="match status" value="1"/>
</dbReference>
<dbReference type="Gene3D" id="3.20.10.10">
    <property type="entry name" value="D-amino Acid Aminotransferase, subunit A, domain 2"/>
    <property type="match status" value="1"/>
</dbReference>
<reference evidence="12 13" key="1">
    <citation type="journal article" date="2019" name="Int. J. Syst. Evol. Microbiol.">
        <title>The Global Catalogue of Microorganisms (GCM) 10K type strain sequencing project: providing services to taxonomists for standard genome sequencing and annotation.</title>
        <authorList>
            <consortium name="The Broad Institute Genomics Platform"/>
            <consortium name="The Broad Institute Genome Sequencing Center for Infectious Disease"/>
            <person name="Wu L."/>
            <person name="Ma J."/>
        </authorList>
    </citation>
    <scope>NUCLEOTIDE SEQUENCE [LARGE SCALE GENOMIC DNA]</scope>
    <source>
        <strain evidence="12 13">JCM 16013</strain>
    </source>
</reference>
<keyword evidence="6 12" id="KW-0456">Lyase</keyword>
<dbReference type="Proteomes" id="UP001499854">
    <property type="component" value="Unassembled WGS sequence"/>
</dbReference>
<dbReference type="InterPro" id="IPR017824">
    <property type="entry name" value="Aminodeoxychorismate_lyase_IV"/>
</dbReference>
<organism evidence="12 13">
    <name type="scientific">Catenulispora subtropica</name>
    <dbReference type="NCBI Taxonomy" id="450798"/>
    <lineage>
        <taxon>Bacteria</taxon>
        <taxon>Bacillati</taxon>
        <taxon>Actinomycetota</taxon>
        <taxon>Actinomycetes</taxon>
        <taxon>Catenulisporales</taxon>
        <taxon>Catenulisporaceae</taxon>
        <taxon>Catenulispora</taxon>
    </lineage>
</organism>
<dbReference type="InterPro" id="IPR001544">
    <property type="entry name" value="Aminotrans_IV"/>
</dbReference>
<evidence type="ECO:0000256" key="8">
    <source>
        <dbReference type="ARBA" id="ARBA00035676"/>
    </source>
</evidence>
<dbReference type="InterPro" id="IPR043132">
    <property type="entry name" value="BCAT-like_C"/>
</dbReference>
<proteinExistence type="inferred from homology"/>
<protein>
    <recommendedName>
        <fullName evidence="8">aminodeoxychorismate lyase</fullName>
        <ecNumber evidence="8">4.1.3.38</ecNumber>
    </recommendedName>
</protein>
<dbReference type="Gene3D" id="3.30.470.10">
    <property type="match status" value="1"/>
</dbReference>
<dbReference type="EC" id="4.1.3.38" evidence="8"/>
<accession>A0ABN2QLE5</accession>
<comment type="similarity">
    <text evidence="2 10">Belongs to the class-IV pyridoxal-phosphate-dependent aminotransferase family.</text>
</comment>
<evidence type="ECO:0000256" key="11">
    <source>
        <dbReference type="RuleBase" id="RU004516"/>
    </source>
</evidence>
<evidence type="ECO:0000256" key="3">
    <source>
        <dbReference type="ARBA" id="ARBA00011738"/>
    </source>
</evidence>
<evidence type="ECO:0000256" key="10">
    <source>
        <dbReference type="RuleBase" id="RU004106"/>
    </source>
</evidence>
<dbReference type="CDD" id="cd01559">
    <property type="entry name" value="ADCL_like"/>
    <property type="match status" value="1"/>
</dbReference>
<dbReference type="InterPro" id="IPR036038">
    <property type="entry name" value="Aminotransferase-like"/>
</dbReference>
<evidence type="ECO:0000256" key="7">
    <source>
        <dbReference type="ARBA" id="ARBA00035633"/>
    </source>
</evidence>
<comment type="catalytic activity">
    <reaction evidence="9">
        <text>4-amino-4-deoxychorismate = 4-aminobenzoate + pyruvate + H(+)</text>
        <dbReference type="Rhea" id="RHEA:16201"/>
        <dbReference type="ChEBI" id="CHEBI:15361"/>
        <dbReference type="ChEBI" id="CHEBI:15378"/>
        <dbReference type="ChEBI" id="CHEBI:17836"/>
        <dbReference type="ChEBI" id="CHEBI:58406"/>
        <dbReference type="EC" id="4.1.3.38"/>
    </reaction>
</comment>
<dbReference type="PROSITE" id="PS00770">
    <property type="entry name" value="AA_TRANSFER_CLASS_4"/>
    <property type="match status" value="1"/>
</dbReference>
<evidence type="ECO:0000313" key="13">
    <source>
        <dbReference type="Proteomes" id="UP001499854"/>
    </source>
</evidence>
<gene>
    <name evidence="12" type="ORF">GCM10009838_07580</name>
</gene>
<comment type="subunit">
    <text evidence="3">Homodimer.</text>
</comment>
<dbReference type="RefSeq" id="WP_344655492.1">
    <property type="nucleotide sequence ID" value="NZ_BAAAQM010000003.1"/>
</dbReference>
<keyword evidence="5" id="KW-0289">Folate biosynthesis</keyword>